<comment type="cofactor">
    <cofactor evidence="6">
        <name>Mg(2+)</name>
        <dbReference type="ChEBI" id="CHEBI:18420"/>
    </cofactor>
</comment>
<protein>
    <recommendedName>
        <fullName evidence="2 6">Orotate phosphoribosyltransferase</fullName>
        <shortName evidence="6">OPRT</shortName>
        <shortName evidence="6">OPRTase</shortName>
        <ecNumber evidence="2 6">2.4.2.10</ecNumber>
    </recommendedName>
</protein>
<organism evidence="8 9">
    <name type="scientific">Paenibacillus vulneris</name>
    <dbReference type="NCBI Taxonomy" id="1133364"/>
    <lineage>
        <taxon>Bacteria</taxon>
        <taxon>Bacillati</taxon>
        <taxon>Bacillota</taxon>
        <taxon>Bacilli</taxon>
        <taxon>Bacillales</taxon>
        <taxon>Paenibacillaceae</taxon>
        <taxon>Paenibacillus</taxon>
    </lineage>
</organism>
<keyword evidence="3 6" id="KW-0328">Glycosyltransferase</keyword>
<feature type="binding site" evidence="6">
    <location>
        <position position="92"/>
    </location>
    <ligand>
        <name>5-phospho-alpha-D-ribose 1-diphosphate</name>
        <dbReference type="ChEBI" id="CHEBI:58017"/>
        <note>ligand shared between dimeric partners</note>
    </ligand>
</feature>
<comment type="catalytic activity">
    <reaction evidence="6">
        <text>orotidine 5'-phosphate + diphosphate = orotate + 5-phospho-alpha-D-ribose 1-diphosphate</text>
        <dbReference type="Rhea" id="RHEA:10380"/>
        <dbReference type="ChEBI" id="CHEBI:30839"/>
        <dbReference type="ChEBI" id="CHEBI:33019"/>
        <dbReference type="ChEBI" id="CHEBI:57538"/>
        <dbReference type="ChEBI" id="CHEBI:58017"/>
        <dbReference type="EC" id="2.4.2.10"/>
    </reaction>
</comment>
<dbReference type="Gene3D" id="3.40.50.2020">
    <property type="match status" value="1"/>
</dbReference>
<comment type="caution">
    <text evidence="8">The sequence shown here is derived from an EMBL/GenBank/DDBJ whole genome shotgun (WGS) entry which is preliminary data.</text>
</comment>
<evidence type="ECO:0000256" key="4">
    <source>
        <dbReference type="ARBA" id="ARBA00022679"/>
    </source>
</evidence>
<dbReference type="PANTHER" id="PTHR19278:SF9">
    <property type="entry name" value="URIDINE 5'-MONOPHOSPHATE SYNTHASE"/>
    <property type="match status" value="1"/>
</dbReference>
<dbReference type="NCBIfam" id="TIGR00336">
    <property type="entry name" value="pyrE"/>
    <property type="match status" value="1"/>
</dbReference>
<dbReference type="EC" id="2.4.2.10" evidence="2 6"/>
<accession>A0ABW3URR7</accession>
<feature type="binding site" evidence="6">
    <location>
        <position position="88"/>
    </location>
    <ligand>
        <name>5-phospho-alpha-D-ribose 1-diphosphate</name>
        <dbReference type="ChEBI" id="CHEBI:58017"/>
        <note>ligand shared between dimeric partners</note>
    </ligand>
</feature>
<dbReference type="Proteomes" id="UP001597180">
    <property type="component" value="Unassembled WGS sequence"/>
</dbReference>
<evidence type="ECO:0000256" key="6">
    <source>
        <dbReference type="HAMAP-Rule" id="MF_01208"/>
    </source>
</evidence>
<dbReference type="SUPFAM" id="SSF53271">
    <property type="entry name" value="PRTase-like"/>
    <property type="match status" value="1"/>
</dbReference>
<evidence type="ECO:0000256" key="2">
    <source>
        <dbReference type="ARBA" id="ARBA00011971"/>
    </source>
</evidence>
<evidence type="ECO:0000313" key="8">
    <source>
        <dbReference type="EMBL" id="MFD1222481.1"/>
    </source>
</evidence>
<dbReference type="InterPro" id="IPR029057">
    <property type="entry name" value="PRTase-like"/>
</dbReference>
<comment type="pathway">
    <text evidence="1 6">Pyrimidine metabolism; UMP biosynthesis via de novo pathway; UMP from orotate: step 1/2.</text>
</comment>
<gene>
    <name evidence="6 8" type="primary">pyrE</name>
    <name evidence="8" type="ORF">ACFQ4B_20395</name>
</gene>
<evidence type="ECO:0000256" key="3">
    <source>
        <dbReference type="ARBA" id="ARBA00022676"/>
    </source>
</evidence>
<reference evidence="9" key="1">
    <citation type="journal article" date="2019" name="Int. J. Syst. Evol. Microbiol.">
        <title>The Global Catalogue of Microorganisms (GCM) 10K type strain sequencing project: providing services to taxonomists for standard genome sequencing and annotation.</title>
        <authorList>
            <consortium name="The Broad Institute Genomics Platform"/>
            <consortium name="The Broad Institute Genome Sequencing Center for Infectious Disease"/>
            <person name="Wu L."/>
            <person name="Ma J."/>
        </authorList>
    </citation>
    <scope>NUCLEOTIDE SEQUENCE [LARGE SCALE GENOMIC DNA]</scope>
    <source>
        <strain evidence="9">CCUG 53270</strain>
    </source>
</reference>
<feature type="binding site" description="in other chain" evidence="6">
    <location>
        <begin position="114"/>
        <end position="122"/>
    </location>
    <ligand>
        <name>5-phospho-alpha-D-ribose 1-diphosphate</name>
        <dbReference type="ChEBI" id="CHEBI:58017"/>
        <note>ligand shared between dimeric partners</note>
    </ligand>
</feature>
<comment type="similarity">
    <text evidence="6">Belongs to the purine/pyrimidine phosphoribosyltransferase family. PyrE subfamily.</text>
</comment>
<feature type="domain" description="Phosphoribosyltransferase" evidence="7">
    <location>
        <begin position="46"/>
        <end position="149"/>
    </location>
</feature>
<proteinExistence type="inferred from homology"/>
<comment type="caution">
    <text evidence="6">Lacks conserved residue(s) required for the propagation of feature annotation.</text>
</comment>
<dbReference type="PANTHER" id="PTHR19278">
    <property type="entry name" value="OROTATE PHOSPHORIBOSYLTRANSFERASE"/>
    <property type="match status" value="1"/>
</dbReference>
<dbReference type="Pfam" id="PF00156">
    <property type="entry name" value="Pribosyltran"/>
    <property type="match status" value="1"/>
</dbReference>
<keyword evidence="9" id="KW-1185">Reference proteome</keyword>
<dbReference type="InterPro" id="IPR004467">
    <property type="entry name" value="Or_phspho_trans_dom"/>
</dbReference>
<comment type="subunit">
    <text evidence="6">Homodimer.</text>
</comment>
<sequence length="176" mass="18898">MNKQKLEKAIYAAAHLTGSFKLRSGQVSNQYFDKFQFESNPKLLSAIAKELTALLPQDTEIIAGIELGGIPIATALSLATGLPVVFVRKEAKTYGTCKLAEGVDIRGKRVCIIEDVVTTGGQIRLSAKALAGYGAKLDAVLCVIERGQSGRTNLEQDGLTLVSLFQMGQAEVRTLQ</sequence>
<evidence type="ECO:0000259" key="7">
    <source>
        <dbReference type="Pfam" id="PF00156"/>
    </source>
</evidence>
<dbReference type="InterPro" id="IPR000836">
    <property type="entry name" value="PRTase_dom"/>
</dbReference>
<dbReference type="InterPro" id="IPR023031">
    <property type="entry name" value="OPRT"/>
</dbReference>
<feature type="binding site" description="in other chain" evidence="6">
    <location>
        <position position="23"/>
    </location>
    <ligand>
        <name>5-phospho-alpha-D-ribose 1-diphosphate</name>
        <dbReference type="ChEBI" id="CHEBI:58017"/>
        <note>ligand shared between dimeric partners</note>
    </ligand>
</feature>
<evidence type="ECO:0000256" key="5">
    <source>
        <dbReference type="ARBA" id="ARBA00022975"/>
    </source>
</evidence>
<dbReference type="GO" id="GO:0004588">
    <property type="term" value="F:orotate phosphoribosyltransferase activity"/>
    <property type="evidence" value="ECO:0007669"/>
    <property type="project" value="UniProtKB-EC"/>
</dbReference>
<feature type="binding site" evidence="6">
    <location>
        <position position="146"/>
    </location>
    <ligand>
        <name>orotate</name>
        <dbReference type="ChEBI" id="CHEBI:30839"/>
    </ligand>
</feature>
<evidence type="ECO:0000256" key="1">
    <source>
        <dbReference type="ARBA" id="ARBA00004889"/>
    </source>
</evidence>
<keyword evidence="6" id="KW-0460">Magnesium</keyword>
<dbReference type="CDD" id="cd06223">
    <property type="entry name" value="PRTases_typeI"/>
    <property type="match status" value="1"/>
</dbReference>
<feature type="binding site" description="in other chain" evidence="6">
    <location>
        <position position="89"/>
    </location>
    <ligand>
        <name>5-phospho-alpha-D-ribose 1-diphosphate</name>
        <dbReference type="ChEBI" id="CHEBI:58017"/>
        <note>ligand shared between dimeric partners</note>
    </ligand>
</feature>
<keyword evidence="4 6" id="KW-0808">Transferase</keyword>
<dbReference type="RefSeq" id="WP_079909439.1">
    <property type="nucleotide sequence ID" value="NZ_BAABJG010000015.1"/>
</dbReference>
<feature type="binding site" evidence="6">
    <location>
        <position position="118"/>
    </location>
    <ligand>
        <name>orotate</name>
        <dbReference type="ChEBI" id="CHEBI:30839"/>
    </ligand>
</feature>
<dbReference type="HAMAP" id="MF_01208">
    <property type="entry name" value="PyrE"/>
    <property type="match status" value="1"/>
</dbReference>
<evidence type="ECO:0000313" key="9">
    <source>
        <dbReference type="Proteomes" id="UP001597180"/>
    </source>
</evidence>
<name>A0ABW3URR7_9BACL</name>
<comment type="function">
    <text evidence="6">Catalyzes the transfer of a ribosyl phosphate group from 5-phosphoribose 1-diphosphate to orotate, leading to the formation of orotidine monophosphate (OMP).</text>
</comment>
<dbReference type="EMBL" id="JBHTLU010000031">
    <property type="protein sequence ID" value="MFD1222481.1"/>
    <property type="molecule type" value="Genomic_DNA"/>
</dbReference>
<keyword evidence="5 6" id="KW-0665">Pyrimidine biosynthesis</keyword>